<organism evidence="2 3">
    <name type="scientific">Oceanirhabdus seepicola</name>
    <dbReference type="NCBI Taxonomy" id="2828781"/>
    <lineage>
        <taxon>Bacteria</taxon>
        <taxon>Bacillati</taxon>
        <taxon>Bacillota</taxon>
        <taxon>Clostridia</taxon>
        <taxon>Eubacteriales</taxon>
        <taxon>Clostridiaceae</taxon>
        <taxon>Oceanirhabdus</taxon>
    </lineage>
</organism>
<comment type="caution">
    <text evidence="2">The sequence shown here is derived from an EMBL/GenBank/DDBJ whole genome shotgun (WGS) entry which is preliminary data.</text>
</comment>
<dbReference type="RefSeq" id="WP_250857693.1">
    <property type="nucleotide sequence ID" value="NZ_JAGSOJ010000001.1"/>
</dbReference>
<evidence type="ECO:0000313" key="2">
    <source>
        <dbReference type="EMBL" id="MCM1988825.1"/>
    </source>
</evidence>
<protein>
    <recommendedName>
        <fullName evidence="4">ATP-binding protein</fullName>
    </recommendedName>
</protein>
<reference evidence="2" key="1">
    <citation type="journal article" date="2021" name="mSystems">
        <title>Bacteria and Archaea Synergistically Convert Glycine Betaine to Biogenic Methane in the Formosa Cold Seep of the South China Sea.</title>
        <authorList>
            <person name="Li L."/>
            <person name="Zhang W."/>
            <person name="Zhang S."/>
            <person name="Song L."/>
            <person name="Sun Q."/>
            <person name="Zhang H."/>
            <person name="Xiang H."/>
            <person name="Dong X."/>
        </authorList>
    </citation>
    <scope>NUCLEOTIDE SEQUENCE</scope>
    <source>
        <strain evidence="2">ZWT</strain>
    </source>
</reference>
<dbReference type="EMBL" id="JAGSOJ010000001">
    <property type="protein sequence ID" value="MCM1988825.1"/>
    <property type="molecule type" value="Genomic_DNA"/>
</dbReference>
<evidence type="ECO:0008006" key="4">
    <source>
        <dbReference type="Google" id="ProtNLM"/>
    </source>
</evidence>
<reference evidence="2" key="2">
    <citation type="submission" date="2021-04" db="EMBL/GenBank/DDBJ databases">
        <authorList>
            <person name="Dong X."/>
        </authorList>
    </citation>
    <scope>NUCLEOTIDE SEQUENCE</scope>
    <source>
        <strain evidence="2">ZWT</strain>
    </source>
</reference>
<proteinExistence type="predicted"/>
<dbReference type="AlphaFoldDB" id="A0A9J6NY49"/>
<accession>A0A9J6NY49</accession>
<evidence type="ECO:0000313" key="3">
    <source>
        <dbReference type="Proteomes" id="UP001056429"/>
    </source>
</evidence>
<sequence>MDKSILKRLNEVIITDATIAPKVEFLATHLPFKKLKYTNSGENYDIISEYNEKDFFNKFILDNRDKHTFLVVEGKSGSGKSHFIKWMKYIYESEIDSNSEISIMIERSKNTLQGAIKQIVEHKDVRSLLNEIEIKKLLEANSNLSSEKLSYMINLAFATEILSEEDEDCILKSRERKLLASFIQDPNVQEQLLFIENGPIERIKSKLKNENVNEVKEIDITFNEMDFDCEFGSNLDREISENAAKHTIKCHERLIENEKFKLNAIAYLNSKLDTVIQSCIKLNSQDFSEIFLNIRRKLKSQGKNLTLFIEDLTSFTGIDKALVETLITEHGNDDGLCRILSVVGVTEAYYKSHFPSNIKSRITGRVKIDEESIFSKDEDILDIAARYLNAIYIDRKKLEIWVENGASDSEIPIANRYMEHEWSNYRIDNRTFTLFPFNDHALISLYKTLEDKTPRMLLKEIIKKIIHDYINDGDNFPYSDKVFKGAFKVPIWNMPLHEQILHKEVEGEEFERLSCFMRVWGNGTAYSNNGNGKEFLSGVEKEAYEFFRLPFIKGVPIDSSKAPANKPIVKKTEKEDTKKVERTLKNNLDNRVKENLSYTKLDKEQMPIPNTEMPKKRDENREKYNKALETLKNWFYDKDVLIDHKTYREDICRLIKTTIDWDMEDISRLVIESTFVLGNLHIEGQNVKITEGYVLNRTEENYYLLQAICAWRNLGKKSWGFEEAPGYLINVTNWVMKNRDKLSEFINKQDISSEINISSFELAIYNDFMMNVINANISIEDKLSIIYSKIFRTQDRLNRRNIEKLGKISEVIMKGESDINNNHEMCIRYHNCILGTVNPQITDKFFIDASEVLKVIKKHMNGKWQLNSIDIKDIVASTSNMHKSYKVYKALLGNTLNISIDSLIKEISDRNQEIKKLLEFSEDESSKQNIEQVFSDFIHFLTVKMESVNETYGMEFNKIVAKSIDGKYALKLLCNNENIINKSNLEKLDYIVKNNINNTSELYELVRSMNRYVEEKYNKYSKSAQELDDVTNIKKKEEDKQDEYINELNEIIKELQGGE</sequence>
<keyword evidence="1" id="KW-0175">Coiled coil</keyword>
<evidence type="ECO:0000256" key="1">
    <source>
        <dbReference type="SAM" id="Coils"/>
    </source>
</evidence>
<dbReference type="SUPFAM" id="SSF52540">
    <property type="entry name" value="P-loop containing nucleoside triphosphate hydrolases"/>
    <property type="match status" value="1"/>
</dbReference>
<name>A0A9J6NY49_9CLOT</name>
<keyword evidence="3" id="KW-1185">Reference proteome</keyword>
<dbReference type="InterPro" id="IPR027417">
    <property type="entry name" value="P-loop_NTPase"/>
</dbReference>
<gene>
    <name evidence="2" type="ORF">KDK92_03660</name>
</gene>
<feature type="coiled-coil region" evidence="1">
    <location>
        <begin position="1027"/>
        <end position="1054"/>
    </location>
</feature>
<dbReference type="Proteomes" id="UP001056429">
    <property type="component" value="Unassembled WGS sequence"/>
</dbReference>